<dbReference type="Proteomes" id="UP000238762">
    <property type="component" value="Unassembled WGS sequence"/>
</dbReference>
<accession>A0A2T1C5I8</accession>
<dbReference type="AlphaFoldDB" id="A0A2T1C5I8"/>
<dbReference type="EMBL" id="PVWJ01000029">
    <property type="protein sequence ID" value="PSB03545.1"/>
    <property type="molecule type" value="Genomic_DNA"/>
</dbReference>
<proteinExistence type="predicted"/>
<evidence type="ECO:0008006" key="3">
    <source>
        <dbReference type="Google" id="ProtNLM"/>
    </source>
</evidence>
<gene>
    <name evidence="1" type="ORF">C7B64_07785</name>
</gene>
<organism evidence="1 2">
    <name type="scientific">Merismopedia glauca CCAP 1448/3</name>
    <dbReference type="NCBI Taxonomy" id="1296344"/>
    <lineage>
        <taxon>Bacteria</taxon>
        <taxon>Bacillati</taxon>
        <taxon>Cyanobacteriota</taxon>
        <taxon>Cyanophyceae</taxon>
        <taxon>Synechococcales</taxon>
        <taxon>Merismopediaceae</taxon>
        <taxon>Merismopedia</taxon>
    </lineage>
</organism>
<protein>
    <recommendedName>
        <fullName evidence="3">NurA domain-containing protein</fullName>
    </recommendedName>
</protein>
<comment type="caution">
    <text evidence="1">The sequence shown here is derived from an EMBL/GenBank/DDBJ whole genome shotgun (WGS) entry which is preliminary data.</text>
</comment>
<keyword evidence="2" id="KW-1185">Reference proteome</keyword>
<reference evidence="1 2" key="1">
    <citation type="submission" date="2018-02" db="EMBL/GenBank/DDBJ databases">
        <authorList>
            <person name="Cohen D.B."/>
            <person name="Kent A.D."/>
        </authorList>
    </citation>
    <scope>NUCLEOTIDE SEQUENCE [LARGE SCALE GENOMIC DNA]</scope>
    <source>
        <strain evidence="1 2">CCAP 1448/3</strain>
    </source>
</reference>
<sequence length="362" mass="41236">MLDEKRNTQPDEGIFDSALANQRPVSETFFIDFSADQTIAQNLHQSDEAVQRRIRQFMEDAKSPTQFLFDFQTYGNDCDEEVRADLSLGGIAAIDSTDVLPVTDLMNTSFYTVGVGCITSQNRYAPEVVLTTTNTRYARPDEITANDENLWNLCDDLDNARQTKGSWATTFREYQEREIAINCEQKTVLLDGPVFTQNLITQHSGRELYSEMMQTGKRFIGVIKDLGSSWAISKWTAMSLERGEGFVLCPIQEQYQRRFGDNRSINNWIGSLSGQYVRVVYRPAEKAFAFECALADLSYAVSFLRQDASPTINHEIPLLLETVDWHLRGSNNSQAIKHSFISEIQRNNYRMGVDITNEGNYR</sequence>
<evidence type="ECO:0000313" key="2">
    <source>
        <dbReference type="Proteomes" id="UP000238762"/>
    </source>
</evidence>
<evidence type="ECO:0000313" key="1">
    <source>
        <dbReference type="EMBL" id="PSB03545.1"/>
    </source>
</evidence>
<name>A0A2T1C5I8_9CYAN</name>
<reference evidence="1 2" key="2">
    <citation type="submission" date="2018-03" db="EMBL/GenBank/DDBJ databases">
        <title>The ancient ancestry and fast evolution of plastids.</title>
        <authorList>
            <person name="Moore K.R."/>
            <person name="Magnabosco C."/>
            <person name="Momper L."/>
            <person name="Gold D.A."/>
            <person name="Bosak T."/>
            <person name="Fournier G.P."/>
        </authorList>
    </citation>
    <scope>NUCLEOTIDE SEQUENCE [LARGE SCALE GENOMIC DNA]</scope>
    <source>
        <strain evidence="1 2">CCAP 1448/3</strain>
    </source>
</reference>